<sequence>MASSIARGASFKKRSSSVSSSTASDSVDVVTAFSTQTSAIITRRRSSLVQEDLDADTTLSPRGSAKMDASKSSASATSGAAFDMEEIQQKLKELERQPTQEEINELLAQYDDYSDGSGSEESDDDSGGTGKREDVIMKVLVVGNARCGKTSTIRRFVSKDFSDEYVSTIGADFVEKVVDYDDNLRLHLQLWDIAGQDRFAKLTRAYFRDAKGALIVCDITRENTIDAVVTWKNEIDVCCKDLNHGEVIPVVMVANKSDLLQDPMGALNIGVNMQKCVVNNGIVEWFRASAKSGEHVDDAFQCLIDRMVEDHRKQQQQRQSTSTASGEDNAGDDDDAKQREGVIRLSQYKPPASRDRSDSGMCDCN</sequence>
<dbReference type="Gene3D" id="3.40.50.300">
    <property type="entry name" value="P-loop containing nucleotide triphosphate hydrolases"/>
    <property type="match status" value="1"/>
</dbReference>
<dbReference type="PROSITE" id="PS51419">
    <property type="entry name" value="RAB"/>
    <property type="match status" value="1"/>
</dbReference>
<dbReference type="GO" id="GO:0005764">
    <property type="term" value="C:lysosome"/>
    <property type="evidence" value="ECO:0007669"/>
    <property type="project" value="TreeGrafter"/>
</dbReference>
<reference evidence="5" key="1">
    <citation type="submission" date="2021-12" db="EMBL/GenBank/DDBJ databases">
        <title>Prjna785345.</title>
        <authorList>
            <person name="Rujirawat T."/>
            <person name="Krajaejun T."/>
        </authorList>
    </citation>
    <scope>NUCLEOTIDE SEQUENCE</scope>
    <source>
        <strain evidence="5">Pi057C3</strain>
    </source>
</reference>
<accession>A0AAD5QAC4</accession>
<dbReference type="GO" id="GO:0003924">
    <property type="term" value="F:GTPase activity"/>
    <property type="evidence" value="ECO:0007669"/>
    <property type="project" value="InterPro"/>
</dbReference>
<comment type="caution">
    <text evidence="5">The sequence shown here is derived from an EMBL/GenBank/DDBJ whole genome shotgun (WGS) entry which is preliminary data.</text>
</comment>
<evidence type="ECO:0000256" key="1">
    <source>
        <dbReference type="ARBA" id="ARBA00006270"/>
    </source>
</evidence>
<evidence type="ECO:0000313" key="5">
    <source>
        <dbReference type="EMBL" id="KAJ0403920.1"/>
    </source>
</evidence>
<dbReference type="SMART" id="SM00173">
    <property type="entry name" value="RAS"/>
    <property type="match status" value="1"/>
</dbReference>
<dbReference type="InterPro" id="IPR005225">
    <property type="entry name" value="Small_GTP-bd"/>
</dbReference>
<dbReference type="PROSITE" id="PS51421">
    <property type="entry name" value="RAS"/>
    <property type="match status" value="1"/>
</dbReference>
<dbReference type="PROSITE" id="PS51417">
    <property type="entry name" value="ARF"/>
    <property type="match status" value="1"/>
</dbReference>
<evidence type="ECO:0000256" key="4">
    <source>
        <dbReference type="SAM" id="MobiDB-lite"/>
    </source>
</evidence>
<dbReference type="InterPro" id="IPR001806">
    <property type="entry name" value="Small_GTPase"/>
</dbReference>
<name>A0AAD5QAC4_PYTIN</name>
<dbReference type="GO" id="GO:0005525">
    <property type="term" value="F:GTP binding"/>
    <property type="evidence" value="ECO:0007669"/>
    <property type="project" value="UniProtKB-KW"/>
</dbReference>
<feature type="compositionally biased region" description="Low complexity" evidence="4">
    <location>
        <begin position="16"/>
        <end position="29"/>
    </location>
</feature>
<proteinExistence type="inferred from homology"/>
<dbReference type="InterPro" id="IPR027417">
    <property type="entry name" value="P-loop_NTPase"/>
</dbReference>
<dbReference type="GO" id="GO:0090385">
    <property type="term" value="P:phagosome-lysosome fusion"/>
    <property type="evidence" value="ECO:0007669"/>
    <property type="project" value="TreeGrafter"/>
</dbReference>
<dbReference type="EMBL" id="JAKCXM010000072">
    <property type="protein sequence ID" value="KAJ0403920.1"/>
    <property type="molecule type" value="Genomic_DNA"/>
</dbReference>
<dbReference type="SMART" id="SM00176">
    <property type="entry name" value="RAN"/>
    <property type="match status" value="1"/>
</dbReference>
<evidence type="ECO:0000256" key="3">
    <source>
        <dbReference type="ARBA" id="ARBA00023134"/>
    </source>
</evidence>
<dbReference type="PANTHER" id="PTHR47981">
    <property type="entry name" value="RAB FAMILY"/>
    <property type="match status" value="1"/>
</dbReference>
<dbReference type="GO" id="GO:0008333">
    <property type="term" value="P:endosome to lysosome transport"/>
    <property type="evidence" value="ECO:0007669"/>
    <property type="project" value="TreeGrafter"/>
</dbReference>
<dbReference type="FunFam" id="3.40.50.300:FF:002860">
    <property type="entry name" value="Rab32/ GTPase"/>
    <property type="match status" value="1"/>
</dbReference>
<dbReference type="PRINTS" id="PR00449">
    <property type="entry name" value="RASTRNSFRMNG"/>
</dbReference>
<feature type="region of interest" description="Disordered" evidence="4">
    <location>
        <begin position="44"/>
        <end position="79"/>
    </location>
</feature>
<gene>
    <name evidence="5" type="ORF">P43SY_009413</name>
</gene>
<dbReference type="PANTHER" id="PTHR47981:SF39">
    <property type="entry name" value="RAS-RELATED PROTEIN RAB"/>
    <property type="match status" value="1"/>
</dbReference>
<comment type="similarity">
    <text evidence="1">Belongs to the small GTPase superfamily. Rab family.</text>
</comment>
<dbReference type="GO" id="GO:0045335">
    <property type="term" value="C:phagocytic vesicle"/>
    <property type="evidence" value="ECO:0007669"/>
    <property type="project" value="TreeGrafter"/>
</dbReference>
<evidence type="ECO:0000256" key="2">
    <source>
        <dbReference type="ARBA" id="ARBA00022741"/>
    </source>
</evidence>
<dbReference type="GO" id="GO:0005770">
    <property type="term" value="C:late endosome"/>
    <property type="evidence" value="ECO:0007669"/>
    <property type="project" value="TreeGrafter"/>
</dbReference>
<protein>
    <recommendedName>
        <fullName evidence="7">Rab32/38 family GTPase</fullName>
    </recommendedName>
</protein>
<keyword evidence="3" id="KW-0342">GTP-binding</keyword>
<feature type="region of interest" description="Disordered" evidence="4">
    <location>
        <begin position="311"/>
        <end position="365"/>
    </location>
</feature>
<keyword evidence="2" id="KW-0547">Nucleotide-binding</keyword>
<dbReference type="Pfam" id="PF00071">
    <property type="entry name" value="Ras"/>
    <property type="match status" value="1"/>
</dbReference>
<dbReference type="Proteomes" id="UP001209570">
    <property type="component" value="Unassembled WGS sequence"/>
</dbReference>
<evidence type="ECO:0000313" key="6">
    <source>
        <dbReference type="Proteomes" id="UP001209570"/>
    </source>
</evidence>
<feature type="compositionally biased region" description="Acidic residues" evidence="4">
    <location>
        <begin position="112"/>
        <end position="126"/>
    </location>
</feature>
<dbReference type="SMART" id="SM00175">
    <property type="entry name" value="RAB"/>
    <property type="match status" value="1"/>
</dbReference>
<feature type="region of interest" description="Disordered" evidence="4">
    <location>
        <begin position="1"/>
        <end position="29"/>
    </location>
</feature>
<feature type="compositionally biased region" description="Low complexity" evidence="4">
    <location>
        <begin position="63"/>
        <end position="79"/>
    </location>
</feature>
<feature type="region of interest" description="Disordered" evidence="4">
    <location>
        <begin position="110"/>
        <end position="131"/>
    </location>
</feature>
<evidence type="ECO:0008006" key="7">
    <source>
        <dbReference type="Google" id="ProtNLM"/>
    </source>
</evidence>
<dbReference type="NCBIfam" id="TIGR00231">
    <property type="entry name" value="small_GTP"/>
    <property type="match status" value="1"/>
</dbReference>
<dbReference type="SMART" id="SM00174">
    <property type="entry name" value="RHO"/>
    <property type="match status" value="1"/>
</dbReference>
<dbReference type="SUPFAM" id="SSF52540">
    <property type="entry name" value="P-loop containing nucleoside triphosphate hydrolases"/>
    <property type="match status" value="1"/>
</dbReference>
<keyword evidence="6" id="KW-1185">Reference proteome</keyword>
<organism evidence="5 6">
    <name type="scientific">Pythium insidiosum</name>
    <name type="common">Pythiosis disease agent</name>
    <dbReference type="NCBI Taxonomy" id="114742"/>
    <lineage>
        <taxon>Eukaryota</taxon>
        <taxon>Sar</taxon>
        <taxon>Stramenopiles</taxon>
        <taxon>Oomycota</taxon>
        <taxon>Peronosporomycetes</taxon>
        <taxon>Pythiales</taxon>
        <taxon>Pythiaceae</taxon>
        <taxon>Pythium</taxon>
    </lineage>
</organism>
<dbReference type="AlphaFoldDB" id="A0AAD5QAC4"/>